<feature type="domain" description="DYW" evidence="2">
    <location>
        <begin position="118"/>
        <end position="210"/>
    </location>
</feature>
<organism evidence="3 4">
    <name type="scientific">Gossypium trilobum</name>
    <dbReference type="NCBI Taxonomy" id="34281"/>
    <lineage>
        <taxon>Eukaryota</taxon>
        <taxon>Viridiplantae</taxon>
        <taxon>Streptophyta</taxon>
        <taxon>Embryophyta</taxon>
        <taxon>Tracheophyta</taxon>
        <taxon>Spermatophyta</taxon>
        <taxon>Magnoliopsida</taxon>
        <taxon>eudicotyledons</taxon>
        <taxon>Gunneridae</taxon>
        <taxon>Pentapetalae</taxon>
        <taxon>rosids</taxon>
        <taxon>malvids</taxon>
        <taxon>Malvales</taxon>
        <taxon>Malvaceae</taxon>
        <taxon>Malvoideae</taxon>
        <taxon>Gossypium</taxon>
    </lineage>
</organism>
<evidence type="ECO:0000313" key="4">
    <source>
        <dbReference type="Proteomes" id="UP000593568"/>
    </source>
</evidence>
<dbReference type="GO" id="GO:0009451">
    <property type="term" value="P:RNA modification"/>
    <property type="evidence" value="ECO:0007669"/>
    <property type="project" value="InterPro"/>
</dbReference>
<name>A0A7J9E1B7_9ROSI</name>
<gene>
    <name evidence="3" type="ORF">Gotri_015414</name>
</gene>
<dbReference type="AlphaFoldDB" id="A0A7J9E1B7"/>
<dbReference type="PROSITE" id="PS51257">
    <property type="entry name" value="PROKAR_LIPOPROTEIN"/>
    <property type="match status" value="1"/>
</dbReference>
<dbReference type="Proteomes" id="UP000593568">
    <property type="component" value="Unassembled WGS sequence"/>
</dbReference>
<dbReference type="InterPro" id="IPR046848">
    <property type="entry name" value="E_motif"/>
</dbReference>
<comment type="similarity">
    <text evidence="1">Belongs to the PPR family. PCMP-H subfamily.</text>
</comment>
<evidence type="ECO:0000256" key="1">
    <source>
        <dbReference type="ARBA" id="ARBA00006643"/>
    </source>
</evidence>
<accession>A0A7J9E1B7</accession>
<reference evidence="3 4" key="1">
    <citation type="journal article" date="2019" name="Genome Biol. Evol.">
        <title>Insights into the evolution of the New World diploid cottons (Gossypium, subgenus Houzingenia) based on genome sequencing.</title>
        <authorList>
            <person name="Grover C.E."/>
            <person name="Arick M.A. 2nd"/>
            <person name="Thrash A."/>
            <person name="Conover J.L."/>
            <person name="Sanders W.S."/>
            <person name="Peterson D.G."/>
            <person name="Frelichowski J.E."/>
            <person name="Scheffler J.A."/>
            <person name="Scheffler B.E."/>
            <person name="Wendel J.F."/>
        </authorList>
    </citation>
    <scope>NUCLEOTIDE SEQUENCE [LARGE SCALE GENOMIC DNA]</scope>
    <source>
        <strain evidence="3">8</strain>
        <tissue evidence="3">Leaf</tissue>
    </source>
</reference>
<comment type="caution">
    <text evidence="3">The sequence shown here is derived from an EMBL/GenBank/DDBJ whole genome shotgun (WGS) entry which is preliminary data.</text>
</comment>
<evidence type="ECO:0000313" key="3">
    <source>
        <dbReference type="EMBL" id="MBA0766365.1"/>
    </source>
</evidence>
<protein>
    <recommendedName>
        <fullName evidence="2">DYW domain-containing protein</fullName>
    </recommendedName>
</protein>
<proteinExistence type="inferred from homology"/>
<dbReference type="PANTHER" id="PTHR47926">
    <property type="entry name" value="PENTATRICOPEPTIDE REPEAT-CONTAINING PROTEIN"/>
    <property type="match status" value="1"/>
</dbReference>
<dbReference type="GO" id="GO:0008270">
    <property type="term" value="F:zinc ion binding"/>
    <property type="evidence" value="ECO:0007669"/>
    <property type="project" value="InterPro"/>
</dbReference>
<dbReference type="EMBL" id="JABEZW010000005">
    <property type="protein sequence ID" value="MBA0766365.1"/>
    <property type="molecule type" value="Genomic_DNA"/>
</dbReference>
<dbReference type="InterPro" id="IPR032867">
    <property type="entry name" value="DYW_dom"/>
</dbReference>
<dbReference type="GO" id="GO:0003723">
    <property type="term" value="F:RNA binding"/>
    <property type="evidence" value="ECO:0007669"/>
    <property type="project" value="InterPro"/>
</dbReference>
<evidence type="ECO:0000259" key="2">
    <source>
        <dbReference type="Pfam" id="PF14432"/>
    </source>
</evidence>
<sequence length="210" mass="23974">MPVKPDASVWGALLGACRIHGNIDLGAFASEHLFEVDSENVGYYVLMSNIYANIGKWEGVDKVRTLARDMGLRKTPGWSSIEANNKVDVFYTGNQSHLNCEEIYKELRNLNAKMKVLGYVPDYSFVLQDVEEDEKEHILMSHSERLAIAFGIISTPPKTPIRIFKNLRVCGDCHNATKYISKITEREIIVRDSNRFHHFKDGVCSCRDYW</sequence>
<dbReference type="PANTHER" id="PTHR47926:SF486">
    <property type="entry name" value="(WILD MALAYSIAN BANANA) HYPOTHETICAL PROTEIN"/>
    <property type="match status" value="1"/>
</dbReference>
<dbReference type="Pfam" id="PF14432">
    <property type="entry name" value="DYW_deaminase"/>
    <property type="match status" value="1"/>
</dbReference>
<dbReference type="Pfam" id="PF20431">
    <property type="entry name" value="E_motif"/>
    <property type="match status" value="1"/>
</dbReference>
<keyword evidence="4" id="KW-1185">Reference proteome</keyword>
<dbReference type="InterPro" id="IPR046960">
    <property type="entry name" value="PPR_At4g14850-like_plant"/>
</dbReference>